<dbReference type="EMBL" id="MFJC01000044">
    <property type="protein sequence ID" value="OGG08863.1"/>
    <property type="molecule type" value="Genomic_DNA"/>
</dbReference>
<dbReference type="Gene3D" id="3.10.28.10">
    <property type="entry name" value="Homing endonucleases"/>
    <property type="match status" value="1"/>
</dbReference>
<gene>
    <name evidence="2" type="ORF">A2154_02210</name>
</gene>
<evidence type="ECO:0000313" key="3">
    <source>
        <dbReference type="Proteomes" id="UP000176854"/>
    </source>
</evidence>
<reference evidence="2 3" key="1">
    <citation type="journal article" date="2016" name="Nat. Commun.">
        <title>Thousands of microbial genomes shed light on interconnected biogeochemical processes in an aquifer system.</title>
        <authorList>
            <person name="Anantharaman K."/>
            <person name="Brown C.T."/>
            <person name="Hug L.A."/>
            <person name="Sharon I."/>
            <person name="Castelle C.J."/>
            <person name="Probst A.J."/>
            <person name="Thomas B.C."/>
            <person name="Singh A."/>
            <person name="Wilkins M.J."/>
            <person name="Karaoz U."/>
            <person name="Brodie E.L."/>
            <person name="Williams K.H."/>
            <person name="Hubbard S.S."/>
            <person name="Banfield J.F."/>
        </authorList>
    </citation>
    <scope>NUCLEOTIDE SEQUENCE [LARGE SCALE GENOMIC DNA]</scope>
</reference>
<name>A0A1F5Z917_9BACT</name>
<accession>A0A1F5Z917</accession>
<dbReference type="Pfam" id="PF00961">
    <property type="entry name" value="LAGLIDADG_1"/>
    <property type="match status" value="1"/>
</dbReference>
<dbReference type="SUPFAM" id="SSF55608">
    <property type="entry name" value="Homing endonucleases"/>
    <property type="match status" value="1"/>
</dbReference>
<dbReference type="Proteomes" id="UP000176854">
    <property type="component" value="Unassembled WGS sequence"/>
</dbReference>
<sequence length="157" mass="18097">MQFVKIAWLAGVIDGEGSFTIFNRKNKSKNGNFIVTPTANITITNSNKALIDECEQILKNIGVKYSLKNPRNSTTRTLERLDIRNYKSIMILINILLPYLVGKKDQAILMKEFVKKALFRIHFSNSTERREFLVRMSKLNKLGQVIRRDYTPGPHPK</sequence>
<proteinExistence type="predicted"/>
<comment type="caution">
    <text evidence="2">The sequence shown here is derived from an EMBL/GenBank/DDBJ whole genome shotgun (WGS) entry which is preliminary data.</text>
</comment>
<feature type="domain" description="Homing endonuclease LAGLIDADG" evidence="1">
    <location>
        <begin position="9"/>
        <end position="107"/>
    </location>
</feature>
<dbReference type="InterPro" id="IPR027434">
    <property type="entry name" value="Homing_endonucl"/>
</dbReference>
<dbReference type="GO" id="GO:0004519">
    <property type="term" value="F:endonuclease activity"/>
    <property type="evidence" value="ECO:0007669"/>
    <property type="project" value="InterPro"/>
</dbReference>
<organism evidence="2 3">
    <name type="scientific">Candidatus Gottesmanbacteria bacterium RBG_16_43_7</name>
    <dbReference type="NCBI Taxonomy" id="1798373"/>
    <lineage>
        <taxon>Bacteria</taxon>
        <taxon>Candidatus Gottesmaniibacteriota</taxon>
    </lineage>
</organism>
<evidence type="ECO:0000313" key="2">
    <source>
        <dbReference type="EMBL" id="OGG08863.1"/>
    </source>
</evidence>
<evidence type="ECO:0000259" key="1">
    <source>
        <dbReference type="Pfam" id="PF00961"/>
    </source>
</evidence>
<dbReference type="InterPro" id="IPR004860">
    <property type="entry name" value="LAGLIDADG_dom"/>
</dbReference>
<dbReference type="AlphaFoldDB" id="A0A1F5Z917"/>
<protein>
    <recommendedName>
        <fullName evidence="1">Homing endonuclease LAGLIDADG domain-containing protein</fullName>
    </recommendedName>
</protein>